<dbReference type="Pfam" id="PF13173">
    <property type="entry name" value="AAA_14"/>
    <property type="match status" value="1"/>
</dbReference>
<protein>
    <submittedName>
        <fullName evidence="3">DUF4143 domain-containing protein</fullName>
    </submittedName>
</protein>
<dbReference type="PANTHER" id="PTHR43566">
    <property type="entry name" value="CONSERVED PROTEIN"/>
    <property type="match status" value="1"/>
</dbReference>
<feature type="domain" description="AAA" evidence="1">
    <location>
        <begin position="20"/>
        <end position="139"/>
    </location>
</feature>
<name>A0A6I3S064_9BURK</name>
<dbReference type="InterPro" id="IPR041682">
    <property type="entry name" value="AAA_14"/>
</dbReference>
<evidence type="ECO:0000259" key="1">
    <source>
        <dbReference type="Pfam" id="PF13173"/>
    </source>
</evidence>
<dbReference type="Gene3D" id="3.40.50.300">
    <property type="entry name" value="P-loop containing nucleotide triphosphate hydrolases"/>
    <property type="match status" value="1"/>
</dbReference>
<proteinExistence type="predicted"/>
<sequence length="385" mass="44119">MKNYIPRTLEKSLTSVSPSRAYMLYGARQVGKTSLLRHMLANQNVEWLTGESSTDRERLQFDTQQDLIDFLKAYKVIVIDEAQYVDGIGQSIKRMIDQHSDSLIFLSGSSSLKLAKGVKESAVGRLDFMTLFPFSVEELVNAKSWDWFRLNFERLLIAGSYPDVVNHFSDDIDSLAYRLLHYVNGVFLQDIYELGGIRKSSTLKHLLRLLATSVGSQISYDGLARDTGLSKQTVVNYLDLLEQNFVIFKLDSFARNIATELKKSKKIYFFDNGVRNALLDKFSPLSRRDDGGALFENFVAAELYKQHSYRKDRTHLYFWRTAQGQEIDFLEVKDDKVQRAIECKLSKNAKVKSDTAFRNAYGVERTVVSPETFKDFYLKTFVPSA</sequence>
<dbReference type="InterPro" id="IPR027417">
    <property type="entry name" value="P-loop_NTPase"/>
</dbReference>
<dbReference type="EMBL" id="WNCL01000008">
    <property type="protein sequence ID" value="MTU42754.1"/>
    <property type="molecule type" value="Genomic_DNA"/>
</dbReference>
<dbReference type="Proteomes" id="UP000462362">
    <property type="component" value="Unassembled WGS sequence"/>
</dbReference>
<dbReference type="InterPro" id="IPR025420">
    <property type="entry name" value="DUF4143"/>
</dbReference>
<dbReference type="SUPFAM" id="SSF52540">
    <property type="entry name" value="P-loop containing nucleoside triphosphate hydrolases"/>
    <property type="match status" value="1"/>
</dbReference>
<evidence type="ECO:0000313" key="3">
    <source>
        <dbReference type="EMBL" id="MTU42754.1"/>
    </source>
</evidence>
<reference evidence="3 4" key="1">
    <citation type="journal article" date="2019" name="Nat. Med.">
        <title>A library of human gut bacterial isolates paired with longitudinal multiomics data enables mechanistic microbiome research.</title>
        <authorList>
            <person name="Poyet M."/>
            <person name="Groussin M."/>
            <person name="Gibbons S.M."/>
            <person name="Avila-Pacheco J."/>
            <person name="Jiang X."/>
            <person name="Kearney S.M."/>
            <person name="Perrotta A.R."/>
            <person name="Berdy B."/>
            <person name="Zhao S."/>
            <person name="Lieberman T.D."/>
            <person name="Swanson P.K."/>
            <person name="Smith M."/>
            <person name="Roesemann S."/>
            <person name="Alexander J.E."/>
            <person name="Rich S.A."/>
            <person name="Livny J."/>
            <person name="Vlamakis H."/>
            <person name="Clish C."/>
            <person name="Bullock K."/>
            <person name="Deik A."/>
            <person name="Scott J."/>
            <person name="Pierce K.A."/>
            <person name="Xavier R.J."/>
            <person name="Alm E.J."/>
        </authorList>
    </citation>
    <scope>NUCLEOTIDE SEQUENCE [LARGE SCALE GENOMIC DNA]</scope>
    <source>
        <strain evidence="3 4">BIOML-A2</strain>
    </source>
</reference>
<dbReference type="Pfam" id="PF13635">
    <property type="entry name" value="DUF4143"/>
    <property type="match status" value="1"/>
</dbReference>
<comment type="caution">
    <text evidence="3">The sequence shown here is derived from an EMBL/GenBank/DDBJ whole genome shotgun (WGS) entry which is preliminary data.</text>
</comment>
<dbReference type="PANTHER" id="PTHR43566:SF1">
    <property type="entry name" value="AAA+ ATPASE DOMAIN-CONTAINING PROTEIN"/>
    <property type="match status" value="1"/>
</dbReference>
<evidence type="ECO:0000313" key="4">
    <source>
        <dbReference type="Proteomes" id="UP000462362"/>
    </source>
</evidence>
<dbReference type="AlphaFoldDB" id="A0A6I3S064"/>
<evidence type="ECO:0000259" key="2">
    <source>
        <dbReference type="Pfam" id="PF13635"/>
    </source>
</evidence>
<feature type="domain" description="DUF4143" evidence="2">
    <location>
        <begin position="189"/>
        <end position="346"/>
    </location>
</feature>
<dbReference type="RefSeq" id="WP_021868141.1">
    <property type="nucleotide sequence ID" value="NZ_CANTID010000001.1"/>
</dbReference>
<gene>
    <name evidence="3" type="ORF">GMD42_03765</name>
</gene>
<accession>A0A6I3S064</accession>
<organism evidence="3 4">
    <name type="scientific">Parasutterella excrementihominis</name>
    <dbReference type="NCBI Taxonomy" id="487175"/>
    <lineage>
        <taxon>Bacteria</taxon>
        <taxon>Pseudomonadati</taxon>
        <taxon>Pseudomonadota</taxon>
        <taxon>Betaproteobacteria</taxon>
        <taxon>Burkholderiales</taxon>
        <taxon>Sutterellaceae</taxon>
        <taxon>Parasutterella</taxon>
    </lineage>
</organism>